<dbReference type="EMBL" id="LR796696">
    <property type="protein sequence ID" value="CAB4160315.1"/>
    <property type="molecule type" value="Genomic_DNA"/>
</dbReference>
<reference evidence="2" key="1">
    <citation type="submission" date="2020-04" db="EMBL/GenBank/DDBJ databases">
        <authorList>
            <person name="Chiriac C."/>
            <person name="Salcher M."/>
            <person name="Ghai R."/>
            <person name="Kavagutti S V."/>
        </authorList>
    </citation>
    <scope>NUCLEOTIDE SEQUENCE</scope>
</reference>
<evidence type="ECO:0000256" key="1">
    <source>
        <dbReference type="SAM" id="Coils"/>
    </source>
</evidence>
<sequence>MKQLNNRSNKEIQKQKLITEIITNSSYVPRQAAIKSTILEDADFNKYKYGISNKIDPVFIEQTENLNSSKYNDLFKTIIEDLEHIRYEYKEIDNQIEDNYRNYINKINRYVDQLNKLELEVNQQLLLTNSNDAFRFGIVEEFTDLKFIDQQLTNALIYDGLVMCQPEIFKTENTKSFDLSVDAKSRSNSIVFQSGLQNIFDMKILDKTGYQHIVYTNYKNDIVDLIIDIKFNNLEDIDVMRLDLFDTGINSKMIMNVFYMSNSHIFEPIENNNLYLQYGTSFVQINKKQISNIKIVLTKTSYDEAVNLEYLYKFNVNYIGFNTIKFKTQKESTLICGPYQILDGNNPVNFNSATIKGGTCCEIPDKTSIDFYLSKDKVNWEYISFTDQSKSTVNFKHIKPEIVSLINYNDGNYICTDVNYIKDLNLSLNANQSLLNFYIPFEKISNYIPNSTEIKRHTSSSIDSGWVKTQENKYFTTFFIEELEGKYIDFGPTPAIIDNVSKSNKVFLKYGVHTIETNQYILINGNPLNEIELKNYDSLYPYNHKYLIEGYSYINSYTGRRIYLGAKENYGYQLKEVSLNFLKGNPEKFNVFSSIKIPNKGIYFIVNVSLDTNAHSNEAYDINVLSSESVFDNNLYIKAILKTDDKNITPKIDSVQVRVI</sequence>
<organism evidence="2">
    <name type="scientific">uncultured Caudovirales phage</name>
    <dbReference type="NCBI Taxonomy" id="2100421"/>
    <lineage>
        <taxon>Viruses</taxon>
        <taxon>Duplodnaviria</taxon>
        <taxon>Heunggongvirae</taxon>
        <taxon>Uroviricota</taxon>
        <taxon>Caudoviricetes</taxon>
        <taxon>Peduoviridae</taxon>
        <taxon>Maltschvirus</taxon>
        <taxon>Maltschvirus maltsch</taxon>
    </lineage>
</organism>
<name>A0A6J5NTD1_9CAUD</name>
<protein>
    <submittedName>
        <fullName evidence="2">Uncharacterized protein</fullName>
    </submittedName>
</protein>
<gene>
    <name evidence="2" type="ORF">UFOVP724_146</name>
</gene>
<evidence type="ECO:0000313" key="2">
    <source>
        <dbReference type="EMBL" id="CAB4160315.1"/>
    </source>
</evidence>
<keyword evidence="1" id="KW-0175">Coiled coil</keyword>
<feature type="coiled-coil region" evidence="1">
    <location>
        <begin position="100"/>
        <end position="127"/>
    </location>
</feature>
<accession>A0A6J5NTD1</accession>
<proteinExistence type="predicted"/>